<keyword evidence="3" id="KW-0347">Helicase</keyword>
<comment type="caution">
    <text evidence="3">The sequence shown here is derived from an EMBL/GenBank/DDBJ whole genome shotgun (WGS) entry which is preliminary data.</text>
</comment>
<dbReference type="Pfam" id="PF03457">
    <property type="entry name" value="HA"/>
    <property type="match status" value="5"/>
</dbReference>
<keyword evidence="3" id="KW-0547">Nucleotide-binding</keyword>
<dbReference type="GO" id="GO:0004386">
    <property type="term" value="F:helicase activity"/>
    <property type="evidence" value="ECO:0007669"/>
    <property type="project" value="UniProtKB-KW"/>
</dbReference>
<evidence type="ECO:0000256" key="1">
    <source>
        <dbReference type="SAM" id="SignalP"/>
    </source>
</evidence>
<gene>
    <name evidence="3" type="ORF">QTG54_011651</name>
</gene>
<organism evidence="3 4">
    <name type="scientific">Skeletonema marinoi</name>
    <dbReference type="NCBI Taxonomy" id="267567"/>
    <lineage>
        <taxon>Eukaryota</taxon>
        <taxon>Sar</taxon>
        <taxon>Stramenopiles</taxon>
        <taxon>Ochrophyta</taxon>
        <taxon>Bacillariophyta</taxon>
        <taxon>Coscinodiscophyceae</taxon>
        <taxon>Thalassiosirophycidae</taxon>
        <taxon>Thalassiosirales</taxon>
        <taxon>Skeletonemataceae</taxon>
        <taxon>Skeletonema</taxon>
        <taxon>Skeletonema marinoi-dohrnii complex</taxon>
    </lineage>
</organism>
<keyword evidence="3" id="KW-0067">ATP-binding</keyword>
<keyword evidence="4" id="KW-1185">Reference proteome</keyword>
<dbReference type="EMBL" id="JATAAI010000024">
    <property type="protein sequence ID" value="KAK1737667.1"/>
    <property type="molecule type" value="Genomic_DNA"/>
</dbReference>
<feature type="domain" description="Helicase-associated" evidence="2">
    <location>
        <begin position="271"/>
        <end position="332"/>
    </location>
</feature>
<dbReference type="PANTHER" id="PTHR33418">
    <property type="entry name" value="HELICASE-ASSOCIATED"/>
    <property type="match status" value="1"/>
</dbReference>
<feature type="domain" description="Helicase-associated" evidence="2">
    <location>
        <begin position="338"/>
        <end position="399"/>
    </location>
</feature>
<reference evidence="3" key="1">
    <citation type="submission" date="2023-06" db="EMBL/GenBank/DDBJ databases">
        <title>Survivors Of The Sea: Transcriptome response of Skeletonema marinoi to long-term dormancy.</title>
        <authorList>
            <person name="Pinder M.I.M."/>
            <person name="Kourtchenko O."/>
            <person name="Robertson E.K."/>
            <person name="Larsson T."/>
            <person name="Maumus F."/>
            <person name="Osuna-Cruz C.M."/>
            <person name="Vancaester E."/>
            <person name="Stenow R."/>
            <person name="Vandepoele K."/>
            <person name="Ploug H."/>
            <person name="Bruchert V."/>
            <person name="Godhe A."/>
            <person name="Topel M."/>
        </authorList>
    </citation>
    <scope>NUCLEOTIDE SEQUENCE</scope>
    <source>
        <strain evidence="3">R05AC</strain>
    </source>
</reference>
<sequence length="561" mass="66221">MGRCKYLGGSSSAIILIKSLLNVLLLLLLLPSSFSNGFTSPYSLKQSQYKFKYDNLILSSCGNNNANFWEELWHMRYQELVAYNDEHGDTLVPQNYPDNLQLGNWVHTQRRNIKNNKLAQERVDKLNEIGFIWDPLENSWNEMLQHIVDYKEEHGDTLVPAKYPDKQQLGIWVDTQRQNRKNKKMSPERVNKLNDIGFVWVANGSAWEEMFHQLLEYEDKHGDTLVPQRYTDNPQLGIWVNNQRRNGKNNSLTQERIDKLNEIGFMWEPIEAAWEEMLQQLMKYKEEHGDTLVPAKYPENRQLGIWVLTQRQNRKNNSLASERVDKLNEIGFVWEPLEAAWQSKYNKLNTFYKRYGHTKIPMGGDGDEELYYWCMRQRHSKSTCSLPRHRNDQLKRINFDFFRQKRAKGTSLIENMIIYELERMGHEFDMLNKVFFGVRLFPDGVIIHSDIESVVFVEIDERYHSCRSSYPIKRELGRMNTLRKEAAAQGYTQVIFVRIGTGDQRKVVESQVEFVSKLLHELKSNVQPNRYSVHYIDYPDDHHHVIASREHFDEVKVFTSN</sequence>
<protein>
    <submittedName>
        <fullName evidence="3">Helicase-associated domain-containing protein</fullName>
    </submittedName>
</protein>
<feature type="chain" id="PRO_5042060128" evidence="1">
    <location>
        <begin position="36"/>
        <end position="561"/>
    </location>
</feature>
<evidence type="ECO:0000313" key="4">
    <source>
        <dbReference type="Proteomes" id="UP001224775"/>
    </source>
</evidence>
<feature type="domain" description="Helicase-associated" evidence="2">
    <location>
        <begin position="206"/>
        <end position="265"/>
    </location>
</feature>
<dbReference type="Proteomes" id="UP001224775">
    <property type="component" value="Unassembled WGS sequence"/>
</dbReference>
<evidence type="ECO:0000313" key="3">
    <source>
        <dbReference type="EMBL" id="KAK1737667.1"/>
    </source>
</evidence>
<feature type="domain" description="Helicase-associated" evidence="2">
    <location>
        <begin position="137"/>
        <end position="198"/>
    </location>
</feature>
<keyword evidence="3" id="KW-0378">Hydrolase</keyword>
<name>A0AAD9D880_9STRA</name>
<accession>A0AAD9D880</accession>
<evidence type="ECO:0000259" key="2">
    <source>
        <dbReference type="Pfam" id="PF03457"/>
    </source>
</evidence>
<feature type="signal peptide" evidence="1">
    <location>
        <begin position="1"/>
        <end position="35"/>
    </location>
</feature>
<dbReference type="InterPro" id="IPR005114">
    <property type="entry name" value="Helicase_assoc"/>
</dbReference>
<dbReference type="PANTHER" id="PTHR33418:SF1">
    <property type="entry name" value="HELICASE-ASSOCIATED DOMAIN-CONTAINING PROTEIN"/>
    <property type="match status" value="1"/>
</dbReference>
<dbReference type="Gene3D" id="6.10.140.530">
    <property type="match status" value="5"/>
</dbReference>
<proteinExistence type="predicted"/>
<dbReference type="AlphaFoldDB" id="A0AAD9D880"/>
<keyword evidence="1" id="KW-0732">Signal</keyword>
<feature type="domain" description="Helicase-associated" evidence="2">
    <location>
        <begin position="69"/>
        <end position="131"/>
    </location>
</feature>